<evidence type="ECO:0000313" key="15">
    <source>
        <dbReference type="EMBL" id="OGZ35588.1"/>
    </source>
</evidence>
<evidence type="ECO:0000259" key="13">
    <source>
        <dbReference type="PROSITE" id="PS51449"/>
    </source>
</evidence>
<evidence type="ECO:0000256" key="9">
    <source>
        <dbReference type="ARBA" id="ARBA00033765"/>
    </source>
</evidence>
<dbReference type="PANTHER" id="PTHR43020:SF2">
    <property type="entry name" value="MITOCHONDRIAL TRNA METHYLTHIOTRANSFERASE CDK5RAP1"/>
    <property type="match status" value="1"/>
</dbReference>
<name>A0A1G2FDB2_9BACT</name>
<comment type="cofactor">
    <cofactor evidence="1">
        <name>[4Fe-4S] cluster</name>
        <dbReference type="ChEBI" id="CHEBI:49883"/>
    </cofactor>
</comment>
<dbReference type="SFLD" id="SFLDG01082">
    <property type="entry name" value="B12-binding_domain_containing"/>
    <property type="match status" value="1"/>
</dbReference>
<dbReference type="InterPro" id="IPR023404">
    <property type="entry name" value="rSAM_horseshoe"/>
</dbReference>
<dbReference type="Gene3D" id="3.80.30.20">
    <property type="entry name" value="tm_1862 like domain"/>
    <property type="match status" value="1"/>
</dbReference>
<dbReference type="InterPro" id="IPR013848">
    <property type="entry name" value="Methylthiotransferase_N"/>
</dbReference>
<evidence type="ECO:0000259" key="14">
    <source>
        <dbReference type="PROSITE" id="PS51918"/>
    </source>
</evidence>
<gene>
    <name evidence="15" type="ORF">A2815_01875</name>
</gene>
<keyword evidence="8" id="KW-0411">Iron-sulfur</keyword>
<keyword evidence="7" id="KW-0408">Iron</keyword>
<keyword evidence="5" id="KW-0949">S-adenosyl-L-methionine</keyword>
<dbReference type="InterPro" id="IPR058240">
    <property type="entry name" value="rSAM_sf"/>
</dbReference>
<evidence type="ECO:0000256" key="12">
    <source>
        <dbReference type="ARBA" id="ARBA00081141"/>
    </source>
</evidence>
<dbReference type="CDD" id="cd01335">
    <property type="entry name" value="Radical_SAM"/>
    <property type="match status" value="1"/>
</dbReference>
<dbReference type="PANTHER" id="PTHR43020">
    <property type="entry name" value="CDK5 REGULATORY SUBUNIT-ASSOCIATED PROTEIN 1"/>
    <property type="match status" value="1"/>
</dbReference>
<dbReference type="PROSITE" id="PS51449">
    <property type="entry name" value="MTTASE_N"/>
    <property type="match status" value="1"/>
</dbReference>
<organism evidence="15 16">
    <name type="scientific">Candidatus Portnoybacteria bacterium RIFCSPHIGHO2_01_FULL_40_12b</name>
    <dbReference type="NCBI Taxonomy" id="1801994"/>
    <lineage>
        <taxon>Bacteria</taxon>
        <taxon>Candidatus Portnoyibacteriota</taxon>
    </lineage>
</organism>
<dbReference type="FunFam" id="3.40.50.12160:FF:000003">
    <property type="entry name" value="CDK5 regulatory subunit-associated protein 1"/>
    <property type="match status" value="1"/>
</dbReference>
<dbReference type="InterPro" id="IPR038135">
    <property type="entry name" value="Methylthiotransferase_N_sf"/>
</dbReference>
<proteinExistence type="predicted"/>
<dbReference type="EC" id="2.8.4.3" evidence="9"/>
<feature type="domain" description="Radical SAM core" evidence="14">
    <location>
        <begin position="106"/>
        <end position="362"/>
    </location>
</feature>
<dbReference type="InterPro" id="IPR007197">
    <property type="entry name" value="rSAM"/>
</dbReference>
<dbReference type="NCBIfam" id="TIGR00089">
    <property type="entry name" value="MiaB/RimO family radical SAM methylthiotransferase"/>
    <property type="match status" value="1"/>
</dbReference>
<dbReference type="InterPro" id="IPR005839">
    <property type="entry name" value="Methylthiotransferase"/>
</dbReference>
<evidence type="ECO:0000256" key="11">
    <source>
        <dbReference type="ARBA" id="ARBA00080698"/>
    </source>
</evidence>
<evidence type="ECO:0000256" key="10">
    <source>
        <dbReference type="ARBA" id="ARBA00068570"/>
    </source>
</evidence>
<keyword evidence="4" id="KW-0808">Transferase</keyword>
<dbReference type="AlphaFoldDB" id="A0A1G2FDB2"/>
<dbReference type="SUPFAM" id="SSF102114">
    <property type="entry name" value="Radical SAM enzymes"/>
    <property type="match status" value="1"/>
</dbReference>
<keyword evidence="3" id="KW-0004">4Fe-4S</keyword>
<dbReference type="EMBL" id="MHMY01000009">
    <property type="protein sequence ID" value="OGZ35588.1"/>
    <property type="molecule type" value="Genomic_DNA"/>
</dbReference>
<evidence type="ECO:0000256" key="7">
    <source>
        <dbReference type="ARBA" id="ARBA00023004"/>
    </source>
</evidence>
<dbReference type="Gene3D" id="3.40.50.12160">
    <property type="entry name" value="Methylthiotransferase, N-terminal domain"/>
    <property type="match status" value="1"/>
</dbReference>
<dbReference type="Pfam" id="PF00919">
    <property type="entry name" value="UPF0004"/>
    <property type="match status" value="1"/>
</dbReference>
<dbReference type="GO" id="GO:0046872">
    <property type="term" value="F:metal ion binding"/>
    <property type="evidence" value="ECO:0007669"/>
    <property type="project" value="UniProtKB-KW"/>
</dbReference>
<sequence>MSKYHIITYGCQMNKSDSERIAAQLEKQGHQAAQKLAEADLIVLNACSVRQSAIDRLYAKINQLKTKNSKLKTILTGCLLKKDREKLKNQVNELWPFCDFSIKPKYQSLKTAYMPIMTGCNNFCSYCAVPYTRGPERSRPAKEIIKEVKDLVKNGCKEIILLGQNVNSYNNVILSEAKNLAANSKSTGSFAKAQDDKLKGVSFPGLLRILNNIPGDFQLKFLTSHPKDMSDELIETISQSKKIAKEIHLPIQSGDNQILKKMNRGYTVSHYKNLIKKIRRKIPEVKISTDIIVGFPTETKKQFQNTAQLIKWAKFDSAYIARYSPRPGTAAAKLKDNVSNDEKKRRWKILQDFLDKNKNGVAKRTK</sequence>
<protein>
    <recommendedName>
        <fullName evidence="10">tRNA-2-methylthio-N(6)-dimethylallyladenosine synthase</fullName>
        <ecNumber evidence="9">2.8.4.3</ecNumber>
    </recommendedName>
    <alternativeName>
        <fullName evidence="12">(Dimethylallyl)adenosine tRNA methylthiotransferase MiaB</fullName>
    </alternativeName>
    <alternativeName>
        <fullName evidence="11">tRNA-i(6)A37 methylthiotransferase</fullName>
    </alternativeName>
</protein>
<dbReference type="InterPro" id="IPR006638">
    <property type="entry name" value="Elp3/MiaA/NifB-like_rSAM"/>
</dbReference>
<dbReference type="PROSITE" id="PS51918">
    <property type="entry name" value="RADICAL_SAM"/>
    <property type="match status" value="1"/>
</dbReference>
<dbReference type="GO" id="GO:0005829">
    <property type="term" value="C:cytosol"/>
    <property type="evidence" value="ECO:0007669"/>
    <property type="project" value="TreeGrafter"/>
</dbReference>
<dbReference type="Pfam" id="PF04055">
    <property type="entry name" value="Radical_SAM"/>
    <property type="match status" value="1"/>
</dbReference>
<evidence type="ECO:0000256" key="6">
    <source>
        <dbReference type="ARBA" id="ARBA00022723"/>
    </source>
</evidence>
<keyword evidence="6" id="KW-0479">Metal-binding</keyword>
<dbReference type="FunFam" id="3.80.30.20:FF:000001">
    <property type="entry name" value="tRNA-2-methylthio-N(6)-dimethylallyladenosine synthase 2"/>
    <property type="match status" value="1"/>
</dbReference>
<dbReference type="Proteomes" id="UP000176974">
    <property type="component" value="Unassembled WGS sequence"/>
</dbReference>
<evidence type="ECO:0000313" key="16">
    <source>
        <dbReference type="Proteomes" id="UP000176974"/>
    </source>
</evidence>
<evidence type="ECO:0000256" key="5">
    <source>
        <dbReference type="ARBA" id="ARBA00022691"/>
    </source>
</evidence>
<evidence type="ECO:0000256" key="1">
    <source>
        <dbReference type="ARBA" id="ARBA00001966"/>
    </source>
</evidence>
<evidence type="ECO:0000256" key="4">
    <source>
        <dbReference type="ARBA" id="ARBA00022679"/>
    </source>
</evidence>
<comment type="caution">
    <text evidence="15">The sequence shown here is derived from an EMBL/GenBank/DDBJ whole genome shotgun (WGS) entry which is preliminary data.</text>
</comment>
<reference evidence="15 16" key="1">
    <citation type="journal article" date="2016" name="Nat. Commun.">
        <title>Thousands of microbial genomes shed light on interconnected biogeochemical processes in an aquifer system.</title>
        <authorList>
            <person name="Anantharaman K."/>
            <person name="Brown C.T."/>
            <person name="Hug L.A."/>
            <person name="Sharon I."/>
            <person name="Castelle C.J."/>
            <person name="Probst A.J."/>
            <person name="Thomas B.C."/>
            <person name="Singh A."/>
            <person name="Wilkins M.J."/>
            <person name="Karaoz U."/>
            <person name="Brodie E.L."/>
            <person name="Williams K.H."/>
            <person name="Hubbard S.S."/>
            <person name="Banfield J.F."/>
        </authorList>
    </citation>
    <scope>NUCLEOTIDE SEQUENCE [LARGE SCALE GENOMIC DNA]</scope>
</reference>
<feature type="domain" description="MTTase N-terminal" evidence="13">
    <location>
        <begin position="2"/>
        <end position="114"/>
    </location>
</feature>
<dbReference type="SFLD" id="SFLDS00029">
    <property type="entry name" value="Radical_SAM"/>
    <property type="match status" value="1"/>
</dbReference>
<dbReference type="PROSITE" id="PS01278">
    <property type="entry name" value="MTTASE_RADICAL"/>
    <property type="match status" value="1"/>
</dbReference>
<evidence type="ECO:0000256" key="3">
    <source>
        <dbReference type="ARBA" id="ARBA00022485"/>
    </source>
</evidence>
<dbReference type="GO" id="GO:0051539">
    <property type="term" value="F:4 iron, 4 sulfur cluster binding"/>
    <property type="evidence" value="ECO:0007669"/>
    <property type="project" value="UniProtKB-KW"/>
</dbReference>
<evidence type="ECO:0000256" key="8">
    <source>
        <dbReference type="ARBA" id="ARBA00023014"/>
    </source>
</evidence>
<dbReference type="InterPro" id="IPR020612">
    <property type="entry name" value="Methylthiotransferase_CS"/>
</dbReference>
<evidence type="ECO:0000256" key="2">
    <source>
        <dbReference type="ARBA" id="ARBA00003234"/>
    </source>
</evidence>
<dbReference type="GO" id="GO:0035597">
    <property type="term" value="F:tRNA-2-methylthio-N(6)-dimethylallyladenosine(37) synthase activity"/>
    <property type="evidence" value="ECO:0007669"/>
    <property type="project" value="UniProtKB-EC"/>
</dbReference>
<dbReference type="SMART" id="SM00729">
    <property type="entry name" value="Elp3"/>
    <property type="match status" value="1"/>
</dbReference>
<accession>A0A1G2FDB2</accession>
<comment type="function">
    <text evidence="2">Catalyzes the methylthiolation of N6-(dimethylallyl)adenosine (i(6)A), leading to the formation of 2-methylthio-N6-(dimethylallyl)adenosine (ms(2)i(6)A) at position 37 in tRNAs that read codons beginning with uridine.</text>
</comment>